<protein>
    <recommendedName>
        <fullName evidence="4">Pentacotripeptide-repeat region of PRORP domain-containing protein</fullName>
    </recommendedName>
</protein>
<dbReference type="OrthoDB" id="185373at2759"/>
<accession>A0A9P6HPA2</accession>
<gene>
    <name evidence="2" type="ORF">BJ322DRAFT_3861</name>
</gene>
<dbReference type="AlphaFoldDB" id="A0A9P6HPA2"/>
<reference evidence="2" key="2">
    <citation type="submission" date="2020-11" db="EMBL/GenBank/DDBJ databases">
        <authorList>
            <consortium name="DOE Joint Genome Institute"/>
            <person name="Kuo A."/>
            <person name="Miyauchi S."/>
            <person name="Kiss E."/>
            <person name="Drula E."/>
            <person name="Kohler A."/>
            <person name="Sanchez-Garcia M."/>
            <person name="Andreopoulos B."/>
            <person name="Barry K.W."/>
            <person name="Bonito G."/>
            <person name="Buee M."/>
            <person name="Carver A."/>
            <person name="Chen C."/>
            <person name="Cichocki N."/>
            <person name="Clum A."/>
            <person name="Culley D."/>
            <person name="Crous P.W."/>
            <person name="Fauchery L."/>
            <person name="Girlanda M."/>
            <person name="Hayes R."/>
            <person name="Keri Z."/>
            <person name="Labutti K."/>
            <person name="Lipzen A."/>
            <person name="Lombard V."/>
            <person name="Magnuson J."/>
            <person name="Maillard F."/>
            <person name="Morin E."/>
            <person name="Murat C."/>
            <person name="Nolan M."/>
            <person name="Ohm R."/>
            <person name="Pangilinan J."/>
            <person name="Pereira M."/>
            <person name="Perotto S."/>
            <person name="Peter M."/>
            <person name="Riley R."/>
            <person name="Sitrit Y."/>
            <person name="Stielow B."/>
            <person name="Szollosi G."/>
            <person name="Zifcakova L."/>
            <person name="Stursova M."/>
            <person name="Spatafora J.W."/>
            <person name="Tedersoo L."/>
            <person name="Vaario L.-M."/>
            <person name="Yamada A."/>
            <person name="Yan M."/>
            <person name="Wang P."/>
            <person name="Xu J."/>
            <person name="Bruns T."/>
            <person name="Baldrian P."/>
            <person name="Vilgalys R."/>
            <person name="Henrissat B."/>
            <person name="Grigoriev I.V."/>
            <person name="Hibbett D."/>
            <person name="Nagy L.G."/>
            <person name="Martin F.M."/>
        </authorList>
    </citation>
    <scope>NUCLEOTIDE SEQUENCE</scope>
    <source>
        <strain evidence="2">UH-Tt-Lm1</strain>
    </source>
</reference>
<dbReference type="InterPro" id="IPR002885">
    <property type="entry name" value="PPR_rpt"/>
</dbReference>
<dbReference type="InterPro" id="IPR011990">
    <property type="entry name" value="TPR-like_helical_dom_sf"/>
</dbReference>
<dbReference type="EMBL" id="WIUZ02000001">
    <property type="protein sequence ID" value="KAF9791931.1"/>
    <property type="molecule type" value="Genomic_DNA"/>
</dbReference>
<dbReference type="PANTHER" id="PTHR47939:SF1">
    <property type="entry name" value="OS04G0684500 PROTEIN"/>
    <property type="match status" value="1"/>
</dbReference>
<evidence type="ECO:0000256" key="1">
    <source>
        <dbReference type="SAM" id="MobiDB-lite"/>
    </source>
</evidence>
<organism evidence="2 3">
    <name type="scientific">Thelephora terrestris</name>
    <dbReference type="NCBI Taxonomy" id="56493"/>
    <lineage>
        <taxon>Eukaryota</taxon>
        <taxon>Fungi</taxon>
        <taxon>Dikarya</taxon>
        <taxon>Basidiomycota</taxon>
        <taxon>Agaricomycotina</taxon>
        <taxon>Agaricomycetes</taxon>
        <taxon>Thelephorales</taxon>
        <taxon>Thelephoraceae</taxon>
        <taxon>Thelephora</taxon>
    </lineage>
</organism>
<evidence type="ECO:0008006" key="4">
    <source>
        <dbReference type="Google" id="ProtNLM"/>
    </source>
</evidence>
<comment type="caution">
    <text evidence="2">The sequence shown here is derived from an EMBL/GenBank/DDBJ whole genome shotgun (WGS) entry which is preliminary data.</text>
</comment>
<feature type="region of interest" description="Disordered" evidence="1">
    <location>
        <begin position="577"/>
        <end position="598"/>
    </location>
</feature>
<sequence>MLQLWSPCRPLHLFHIFSLAPTLSHVRGVRTAVAPKRLWNRLNSPGIGTSHFTLKRKVTARRIKVNRFLFNIDKHLSRGEWKDAWDSLYRRMELPAMSDSKTRFDAYEHAVTLFSSYERFREASDIQKTMMDEGFIPSLSLRTRMASVAVLTKGAQEKDLLELLQGPLSDPAFDELALHQLLRFLGDTMDFSPSNLDLIVQFWVKLHGRILQRSTLSYLIQTHVKRGQLQDAKAWLRRTLNQSATFDAAPFADLITGFLRRKHTKELTATILKMQKAGVAPDLVVFNTIIFGHIKRLHFKDALATYNLLFSSRGKELTPDKYTFTNMFTMYLKSLRPEFQLYSVKKAKLPPARELYNNLIECHLIKTGGRFNLSSNTLTTSVLNLALRLFLRTRDYEAAYNVFQTFRVCQVPANPTTVSIVLHPLLAKIRKGGQPVAKGPWVRTLLGSGWYENAEANDALSSLTESDILERLWVVGSAGSKLDSEPQYSSLSWHANAADRRVINGKIDRLASTDLQALENLVRRMFVAGAHSMDLDPSIPTTVVWTRRVDEAKQEMMPDGGAMRSYFLSGKAGKELKKLAEGPGDRRRRHDMRYHDGG</sequence>
<dbReference type="InterPro" id="IPR050667">
    <property type="entry name" value="PPR-containing_protein"/>
</dbReference>
<name>A0A9P6HPA2_9AGAM</name>
<dbReference type="Proteomes" id="UP000736335">
    <property type="component" value="Unassembled WGS sequence"/>
</dbReference>
<dbReference type="Pfam" id="PF13812">
    <property type="entry name" value="PPR_3"/>
    <property type="match status" value="1"/>
</dbReference>
<evidence type="ECO:0000313" key="2">
    <source>
        <dbReference type="EMBL" id="KAF9791931.1"/>
    </source>
</evidence>
<reference evidence="2" key="1">
    <citation type="journal article" date="2020" name="Nat. Commun.">
        <title>Large-scale genome sequencing of mycorrhizal fungi provides insights into the early evolution of symbiotic traits.</title>
        <authorList>
            <person name="Miyauchi S."/>
            <person name="Kiss E."/>
            <person name="Kuo A."/>
            <person name="Drula E."/>
            <person name="Kohler A."/>
            <person name="Sanchez-Garcia M."/>
            <person name="Morin E."/>
            <person name="Andreopoulos B."/>
            <person name="Barry K.W."/>
            <person name="Bonito G."/>
            <person name="Buee M."/>
            <person name="Carver A."/>
            <person name="Chen C."/>
            <person name="Cichocki N."/>
            <person name="Clum A."/>
            <person name="Culley D."/>
            <person name="Crous P.W."/>
            <person name="Fauchery L."/>
            <person name="Girlanda M."/>
            <person name="Hayes R.D."/>
            <person name="Keri Z."/>
            <person name="LaButti K."/>
            <person name="Lipzen A."/>
            <person name="Lombard V."/>
            <person name="Magnuson J."/>
            <person name="Maillard F."/>
            <person name="Murat C."/>
            <person name="Nolan M."/>
            <person name="Ohm R.A."/>
            <person name="Pangilinan J."/>
            <person name="Pereira M.F."/>
            <person name="Perotto S."/>
            <person name="Peter M."/>
            <person name="Pfister S."/>
            <person name="Riley R."/>
            <person name="Sitrit Y."/>
            <person name="Stielow J.B."/>
            <person name="Szollosi G."/>
            <person name="Zifcakova L."/>
            <person name="Stursova M."/>
            <person name="Spatafora J.W."/>
            <person name="Tedersoo L."/>
            <person name="Vaario L.M."/>
            <person name="Yamada A."/>
            <person name="Yan M."/>
            <person name="Wang P."/>
            <person name="Xu J."/>
            <person name="Bruns T."/>
            <person name="Baldrian P."/>
            <person name="Vilgalys R."/>
            <person name="Dunand C."/>
            <person name="Henrissat B."/>
            <person name="Grigoriev I.V."/>
            <person name="Hibbett D."/>
            <person name="Nagy L.G."/>
            <person name="Martin F.M."/>
        </authorList>
    </citation>
    <scope>NUCLEOTIDE SEQUENCE</scope>
    <source>
        <strain evidence="2">UH-Tt-Lm1</strain>
    </source>
</reference>
<keyword evidence="3" id="KW-1185">Reference proteome</keyword>
<dbReference type="Gene3D" id="1.25.40.10">
    <property type="entry name" value="Tetratricopeptide repeat domain"/>
    <property type="match status" value="1"/>
</dbReference>
<proteinExistence type="predicted"/>
<dbReference type="PANTHER" id="PTHR47939">
    <property type="entry name" value="MEMBRANE-ASSOCIATED SALT-INDUCIBLE PROTEIN-LIKE"/>
    <property type="match status" value="1"/>
</dbReference>
<evidence type="ECO:0000313" key="3">
    <source>
        <dbReference type="Proteomes" id="UP000736335"/>
    </source>
</evidence>